<name>A0A101M1Z2_PICGL</name>
<evidence type="ECO:0000256" key="1">
    <source>
        <dbReference type="SAM" id="MobiDB-lite"/>
    </source>
</evidence>
<feature type="compositionally biased region" description="Basic and acidic residues" evidence="1">
    <location>
        <begin position="10"/>
        <end position="20"/>
    </location>
</feature>
<organism evidence="2">
    <name type="scientific">Picea glauca</name>
    <name type="common">White spruce</name>
    <name type="synonym">Pinus glauca</name>
    <dbReference type="NCBI Taxonomy" id="3330"/>
    <lineage>
        <taxon>Eukaryota</taxon>
        <taxon>Viridiplantae</taxon>
        <taxon>Streptophyta</taxon>
        <taxon>Embryophyta</taxon>
        <taxon>Tracheophyta</taxon>
        <taxon>Spermatophyta</taxon>
        <taxon>Pinopsida</taxon>
        <taxon>Pinidae</taxon>
        <taxon>Conifers I</taxon>
        <taxon>Pinales</taxon>
        <taxon>Pinaceae</taxon>
        <taxon>Picea</taxon>
    </lineage>
</organism>
<proteinExistence type="predicted"/>
<reference evidence="2" key="1">
    <citation type="journal article" date="2015" name="Genome Biol. Evol.">
        <title>Organellar Genomes of White Spruce (Picea glauca): Assembly and Annotation.</title>
        <authorList>
            <person name="Jackman S.D."/>
            <person name="Warren R.L."/>
            <person name="Gibb E.A."/>
            <person name="Vandervalk B.P."/>
            <person name="Mohamadi H."/>
            <person name="Chu J."/>
            <person name="Raymond A."/>
            <person name="Pleasance S."/>
            <person name="Coope R."/>
            <person name="Wildung M.R."/>
            <person name="Ritland C.E."/>
            <person name="Bousquet J."/>
            <person name="Jones S.J."/>
            <person name="Bohlmann J."/>
            <person name="Birol I."/>
        </authorList>
    </citation>
    <scope>NUCLEOTIDE SEQUENCE [LARGE SCALE GENOMIC DNA]</scope>
    <source>
        <tissue evidence="2">Flushing bud</tissue>
    </source>
</reference>
<keyword evidence="2" id="KW-0496">Mitochondrion</keyword>
<geneLocation type="mitochondrion" evidence="2"/>
<accession>A0A101M1Z2</accession>
<feature type="region of interest" description="Disordered" evidence="1">
    <location>
        <begin position="1"/>
        <end position="41"/>
    </location>
</feature>
<dbReference type="EMBL" id="LKAM01000002">
    <property type="protein sequence ID" value="KUM49579.1"/>
    <property type="molecule type" value="Genomic_DNA"/>
</dbReference>
<protein>
    <submittedName>
        <fullName evidence="2">Uncharacterized protein</fullName>
    </submittedName>
</protein>
<evidence type="ECO:0000313" key="2">
    <source>
        <dbReference type="EMBL" id="KUM49579.1"/>
    </source>
</evidence>
<dbReference type="AlphaFoldDB" id="A0A101M1Z2"/>
<gene>
    <name evidence="2" type="ORF">ABT39_MTgene2804</name>
</gene>
<sequence length="53" mass="5746">MRDTKRKAREGRASHEEKGSKARKLHGRGSLGDQGMEGGEEVIEAILASNHSS</sequence>
<comment type="caution">
    <text evidence="2">The sequence shown here is derived from an EMBL/GenBank/DDBJ whole genome shotgun (WGS) entry which is preliminary data.</text>
</comment>